<dbReference type="EMBL" id="JACVVK020000160">
    <property type="protein sequence ID" value="KAK7487737.1"/>
    <property type="molecule type" value="Genomic_DNA"/>
</dbReference>
<feature type="compositionally biased region" description="Polar residues" evidence="1">
    <location>
        <begin position="330"/>
        <end position="345"/>
    </location>
</feature>
<reference evidence="3 4" key="1">
    <citation type="journal article" date="2023" name="Sci. Data">
        <title>Genome assembly of the Korean intertidal mud-creeper Batillaria attramentaria.</title>
        <authorList>
            <person name="Patra A.K."/>
            <person name="Ho P.T."/>
            <person name="Jun S."/>
            <person name="Lee S.J."/>
            <person name="Kim Y."/>
            <person name="Won Y.J."/>
        </authorList>
    </citation>
    <scope>NUCLEOTIDE SEQUENCE [LARGE SCALE GENOMIC DNA]</scope>
    <source>
        <strain evidence="3">Wonlab-2016</strain>
    </source>
</reference>
<keyword evidence="2" id="KW-0472">Membrane</keyword>
<evidence type="ECO:0000313" key="3">
    <source>
        <dbReference type="EMBL" id="KAK7487737.1"/>
    </source>
</evidence>
<evidence type="ECO:0000313" key="4">
    <source>
        <dbReference type="Proteomes" id="UP001519460"/>
    </source>
</evidence>
<feature type="transmembrane region" description="Helical" evidence="2">
    <location>
        <begin position="254"/>
        <end position="278"/>
    </location>
</feature>
<name>A0ABD0KL76_9CAEN</name>
<feature type="non-terminal residue" evidence="3">
    <location>
        <position position="1"/>
    </location>
</feature>
<gene>
    <name evidence="3" type="ORF">BaRGS_00021004</name>
</gene>
<dbReference type="Proteomes" id="UP001519460">
    <property type="component" value="Unassembled WGS sequence"/>
</dbReference>
<evidence type="ECO:0000256" key="2">
    <source>
        <dbReference type="SAM" id="Phobius"/>
    </source>
</evidence>
<feature type="non-terminal residue" evidence="3">
    <location>
        <position position="396"/>
    </location>
</feature>
<dbReference type="AlphaFoldDB" id="A0ABD0KL76"/>
<keyword evidence="4" id="KW-1185">Reference proteome</keyword>
<feature type="region of interest" description="Disordered" evidence="1">
    <location>
        <begin position="284"/>
        <end position="305"/>
    </location>
</feature>
<comment type="caution">
    <text evidence="3">The sequence shown here is derived from an EMBL/GenBank/DDBJ whole genome shotgun (WGS) entry which is preliminary data.</text>
</comment>
<feature type="region of interest" description="Disordered" evidence="1">
    <location>
        <begin position="318"/>
        <end position="350"/>
    </location>
</feature>
<evidence type="ECO:0000256" key="1">
    <source>
        <dbReference type="SAM" id="MobiDB-lite"/>
    </source>
</evidence>
<protein>
    <submittedName>
        <fullName evidence="3">Uncharacterized protein</fullName>
    </submittedName>
</protein>
<keyword evidence="2" id="KW-0812">Transmembrane</keyword>
<keyword evidence="2" id="KW-1133">Transmembrane helix</keyword>
<sequence length="396" mass="44552">IEKVPYQYYVEKQKGNSSYSCHRGEQAHIIQALFTSPADSKVCNRTCKATRSAENKDQCEMVDMPDTEGTECRQRFSVRDLTAVYLHLCGVGKSACSFPPAEHQDYPLSVRSEATVVYLCIPENETINPCRDVTIRRTEQSIMLDSDTLESEAESCHSECTIDIPSSSSRKEFSYNFLQHDQDKGDRNLIEYRFKSSPDSEPEWTTMESYYYSDKVIPSSVTSIGIRFNITHMRSIARLWITMNGSDDDTDTTVVTALVVSMVIVVVLFGVAVVVACAKSKRPLHRHRKMTQQESTSTVSRSSSFPLPQERIYDECLREGPTDKPVDPSVQEQRSTLLASSQTGRDVTDGGYMALQRDRPAVVISDGHGGSHYDHTATVQSSEIYNSLQRGCQRRE</sequence>
<accession>A0ABD0KL76</accession>
<feature type="compositionally biased region" description="Low complexity" evidence="1">
    <location>
        <begin position="295"/>
        <end position="304"/>
    </location>
</feature>
<proteinExistence type="predicted"/>
<organism evidence="3 4">
    <name type="scientific">Batillaria attramentaria</name>
    <dbReference type="NCBI Taxonomy" id="370345"/>
    <lineage>
        <taxon>Eukaryota</taxon>
        <taxon>Metazoa</taxon>
        <taxon>Spiralia</taxon>
        <taxon>Lophotrochozoa</taxon>
        <taxon>Mollusca</taxon>
        <taxon>Gastropoda</taxon>
        <taxon>Caenogastropoda</taxon>
        <taxon>Sorbeoconcha</taxon>
        <taxon>Cerithioidea</taxon>
        <taxon>Batillariidae</taxon>
        <taxon>Batillaria</taxon>
    </lineage>
</organism>